<dbReference type="Pfam" id="PF00512">
    <property type="entry name" value="HisKA"/>
    <property type="match status" value="1"/>
</dbReference>
<dbReference type="AlphaFoldDB" id="A0A139WY29"/>
<evidence type="ECO:0000256" key="4">
    <source>
        <dbReference type="ARBA" id="ARBA00022553"/>
    </source>
</evidence>
<evidence type="ECO:0000256" key="2">
    <source>
        <dbReference type="ARBA" id="ARBA00006402"/>
    </source>
</evidence>
<sequence>MSINSSESTVELTQMPSAVRQRVPNPDKKNSSQHFTPRIHDSVVQYQTQRESLLEAIAQRICQSEDLKTILNQTVRELRRFLGCDRILIYQLEPNMSGVIAVEANVTSSSSLLGTTIADPCFAEKYAERYKRRCIQVIEDIHAAGLAPCYIDLLDSMEVRASIVVPILFKQKLWGLLTAQQSHRPRQWQQTEIDLLKQVTTHLEIAVQQAELQQQVENLKVQLELQKQESEKLEHLKQEFLRTLSHELKTPITSIHLAVQTMESVLKQEGLFEVDMIPQLLHILHKECRRESKLINDLLSLTYLEAKIEPLTLIPIDLQTWLPAIVEPFRELASCQQQQLNLNIANDIPLLETEIADLERILTELLNNACKFTPTGGTIMVSAFKMADTVVVSVSNSGVEIAALEQLRIFDPFYRIPNDDPWKYSGTGLGLALVQKLAKHMGAFIDVESTSHQTTFTLRFPYYDERDIPGNINFNSKSHH</sequence>
<dbReference type="InterPro" id="IPR036097">
    <property type="entry name" value="HisK_dim/P_sf"/>
</dbReference>
<dbReference type="Gene3D" id="1.10.287.130">
    <property type="match status" value="1"/>
</dbReference>
<dbReference type="InterPro" id="IPR036890">
    <property type="entry name" value="HATPase_C_sf"/>
</dbReference>
<dbReference type="SUPFAM" id="SSF55781">
    <property type="entry name" value="GAF domain-like"/>
    <property type="match status" value="1"/>
</dbReference>
<comment type="catalytic activity">
    <reaction evidence="1">
        <text>ATP + protein L-histidine = ADP + protein N-phospho-L-histidine.</text>
        <dbReference type="EC" id="2.7.13.3"/>
    </reaction>
</comment>
<feature type="domain" description="Histidine kinase" evidence="10">
    <location>
        <begin position="243"/>
        <end position="464"/>
    </location>
</feature>
<keyword evidence="5" id="KW-0808">Transferase</keyword>
<dbReference type="InterPro" id="IPR003661">
    <property type="entry name" value="HisK_dim/P_dom"/>
</dbReference>
<dbReference type="SMART" id="SM00388">
    <property type="entry name" value="HisKA"/>
    <property type="match status" value="1"/>
</dbReference>
<keyword evidence="4" id="KW-0597">Phosphoprotein</keyword>
<feature type="coiled-coil region" evidence="7">
    <location>
        <begin position="209"/>
        <end position="243"/>
    </location>
</feature>
<proteinExistence type="inferred from homology"/>
<evidence type="ECO:0000256" key="6">
    <source>
        <dbReference type="ARBA" id="ARBA00023012"/>
    </source>
</evidence>
<dbReference type="GO" id="GO:0000155">
    <property type="term" value="F:phosphorelay sensor kinase activity"/>
    <property type="evidence" value="ECO:0007669"/>
    <property type="project" value="InterPro"/>
</dbReference>
<dbReference type="SMART" id="SM00065">
    <property type="entry name" value="GAF"/>
    <property type="match status" value="1"/>
</dbReference>
<dbReference type="CDD" id="cd00082">
    <property type="entry name" value="HisKA"/>
    <property type="match status" value="1"/>
</dbReference>
<evidence type="ECO:0000256" key="7">
    <source>
        <dbReference type="SAM" id="Coils"/>
    </source>
</evidence>
<evidence type="ECO:0000256" key="8">
    <source>
        <dbReference type="SAM" id="MobiDB-lite"/>
    </source>
</evidence>
<dbReference type="InterPro" id="IPR016132">
    <property type="entry name" value="Phyto_chromo_attachment"/>
</dbReference>
<reference evidence="11 12" key="1">
    <citation type="journal article" date="2013" name="Genome Biol. Evol.">
        <title>Genomes of Stigonematalean cyanobacteria (subsection V) and the evolution of oxygenic photosynthesis from prokaryotes to plastids.</title>
        <authorList>
            <person name="Dagan T."/>
            <person name="Roettger M."/>
            <person name="Stucken K."/>
            <person name="Landan G."/>
            <person name="Koch R."/>
            <person name="Major P."/>
            <person name="Gould S.B."/>
            <person name="Goremykin V.V."/>
            <person name="Rippka R."/>
            <person name="Tandeau de Marsac N."/>
            <person name="Gugger M."/>
            <person name="Lockhart P.J."/>
            <person name="Allen J.F."/>
            <person name="Brune I."/>
            <person name="Maus I."/>
            <person name="Puhler A."/>
            <person name="Martin W.F."/>
        </authorList>
    </citation>
    <scope>NUCLEOTIDE SEQUENCE [LARGE SCALE GENOMIC DNA]</scope>
    <source>
        <strain evidence="11 12">PCC 7110</strain>
    </source>
</reference>
<comment type="caution">
    <text evidence="11">The sequence shown here is derived from an EMBL/GenBank/DDBJ whole genome shotgun (WGS) entry which is preliminary data.</text>
</comment>
<feature type="compositionally biased region" description="Polar residues" evidence="8">
    <location>
        <begin position="1"/>
        <end position="16"/>
    </location>
</feature>
<dbReference type="STRING" id="128403.WA1_47960"/>
<dbReference type="InterPro" id="IPR003018">
    <property type="entry name" value="GAF"/>
</dbReference>
<evidence type="ECO:0000313" key="11">
    <source>
        <dbReference type="EMBL" id="KYC37349.1"/>
    </source>
</evidence>
<name>A0A139WY29_9CYAN</name>
<dbReference type="InterPro" id="IPR029016">
    <property type="entry name" value="GAF-like_dom_sf"/>
</dbReference>
<dbReference type="OrthoDB" id="436952at2"/>
<evidence type="ECO:0000259" key="10">
    <source>
        <dbReference type="PROSITE" id="PS50109"/>
    </source>
</evidence>
<keyword evidence="12" id="KW-1185">Reference proteome</keyword>
<evidence type="ECO:0000313" key="12">
    <source>
        <dbReference type="Proteomes" id="UP000076925"/>
    </source>
</evidence>
<dbReference type="InterPro" id="IPR003594">
    <property type="entry name" value="HATPase_dom"/>
</dbReference>
<evidence type="ECO:0000256" key="1">
    <source>
        <dbReference type="ARBA" id="ARBA00000085"/>
    </source>
</evidence>
<dbReference type="PROSITE" id="PS50109">
    <property type="entry name" value="HIS_KIN"/>
    <property type="match status" value="1"/>
</dbReference>
<evidence type="ECO:0000256" key="5">
    <source>
        <dbReference type="ARBA" id="ARBA00022777"/>
    </source>
</evidence>
<dbReference type="SMART" id="SM00387">
    <property type="entry name" value="HATPase_c"/>
    <property type="match status" value="1"/>
</dbReference>
<dbReference type="PANTHER" id="PTHR43547:SF2">
    <property type="entry name" value="HYBRID SIGNAL TRANSDUCTION HISTIDINE KINASE C"/>
    <property type="match status" value="1"/>
</dbReference>
<dbReference type="Proteomes" id="UP000076925">
    <property type="component" value="Unassembled WGS sequence"/>
</dbReference>
<keyword evidence="7" id="KW-0175">Coiled coil</keyword>
<feature type="region of interest" description="Disordered" evidence="8">
    <location>
        <begin position="1"/>
        <end position="39"/>
    </location>
</feature>
<keyword evidence="6" id="KW-0902">Two-component regulatory system</keyword>
<dbReference type="RefSeq" id="WP_017747443.1">
    <property type="nucleotide sequence ID" value="NZ_KQ976354.1"/>
</dbReference>
<evidence type="ECO:0000256" key="3">
    <source>
        <dbReference type="ARBA" id="ARBA00012438"/>
    </source>
</evidence>
<dbReference type="InterPro" id="IPR005467">
    <property type="entry name" value="His_kinase_dom"/>
</dbReference>
<comment type="similarity">
    <text evidence="2">In the N-terminal section; belongs to the phytochrome family.</text>
</comment>
<feature type="domain" description="Phytochrome chromophore attachment site" evidence="9">
    <location>
        <begin position="66"/>
        <end position="202"/>
    </location>
</feature>
<dbReference type="Pfam" id="PF01590">
    <property type="entry name" value="GAF"/>
    <property type="match status" value="1"/>
</dbReference>
<dbReference type="EC" id="2.7.13.3" evidence="3"/>
<dbReference type="PANTHER" id="PTHR43547">
    <property type="entry name" value="TWO-COMPONENT HISTIDINE KINASE"/>
    <property type="match status" value="1"/>
</dbReference>
<dbReference type="Gene3D" id="3.30.565.10">
    <property type="entry name" value="Histidine kinase-like ATPase, C-terminal domain"/>
    <property type="match status" value="1"/>
</dbReference>
<gene>
    <name evidence="11" type="ORF">WA1_47960</name>
</gene>
<dbReference type="InterPro" id="IPR004358">
    <property type="entry name" value="Sig_transdc_His_kin-like_C"/>
</dbReference>
<dbReference type="PROSITE" id="PS50046">
    <property type="entry name" value="PHYTOCHROME_2"/>
    <property type="match status" value="1"/>
</dbReference>
<protein>
    <recommendedName>
        <fullName evidence="3">histidine kinase</fullName>
        <ecNumber evidence="3">2.7.13.3</ecNumber>
    </recommendedName>
</protein>
<organism evidence="11 12">
    <name type="scientific">Scytonema hofmannii PCC 7110</name>
    <dbReference type="NCBI Taxonomy" id="128403"/>
    <lineage>
        <taxon>Bacteria</taxon>
        <taxon>Bacillati</taxon>
        <taxon>Cyanobacteriota</taxon>
        <taxon>Cyanophyceae</taxon>
        <taxon>Nostocales</taxon>
        <taxon>Scytonemataceae</taxon>
        <taxon>Scytonema</taxon>
    </lineage>
</organism>
<keyword evidence="5" id="KW-0418">Kinase</keyword>
<dbReference type="SUPFAM" id="SSF55874">
    <property type="entry name" value="ATPase domain of HSP90 chaperone/DNA topoisomerase II/histidine kinase"/>
    <property type="match status" value="1"/>
</dbReference>
<dbReference type="Pfam" id="PF02518">
    <property type="entry name" value="HATPase_c"/>
    <property type="match status" value="1"/>
</dbReference>
<dbReference type="SUPFAM" id="SSF47384">
    <property type="entry name" value="Homodimeric domain of signal transducing histidine kinase"/>
    <property type="match status" value="1"/>
</dbReference>
<accession>A0A139WY29</accession>
<dbReference type="EMBL" id="ANNX02000047">
    <property type="protein sequence ID" value="KYC37349.1"/>
    <property type="molecule type" value="Genomic_DNA"/>
</dbReference>
<dbReference type="Gene3D" id="3.30.450.40">
    <property type="match status" value="1"/>
</dbReference>
<evidence type="ECO:0000259" key="9">
    <source>
        <dbReference type="PROSITE" id="PS50046"/>
    </source>
</evidence>
<dbReference type="PRINTS" id="PR00344">
    <property type="entry name" value="BCTRLSENSOR"/>
</dbReference>